<reference evidence="3" key="1">
    <citation type="journal article" date="2023" name="Commun. Biol.">
        <title>Genome analysis of Parmales, the sister group of diatoms, reveals the evolutionary specialization of diatoms from phago-mixotrophs to photoautotrophs.</title>
        <authorList>
            <person name="Ban H."/>
            <person name="Sato S."/>
            <person name="Yoshikawa S."/>
            <person name="Yamada K."/>
            <person name="Nakamura Y."/>
            <person name="Ichinomiya M."/>
            <person name="Sato N."/>
            <person name="Blanc-Mathieu R."/>
            <person name="Endo H."/>
            <person name="Kuwata A."/>
            <person name="Ogata H."/>
        </authorList>
    </citation>
    <scope>NUCLEOTIDE SEQUENCE [LARGE SCALE GENOMIC DNA]</scope>
    <source>
        <strain evidence="3">NIES 3701</strain>
    </source>
</reference>
<accession>A0A9W7BCR4</accession>
<dbReference type="InterPro" id="IPR003462">
    <property type="entry name" value="ODC_Mu_crystall"/>
</dbReference>
<comment type="similarity">
    <text evidence="1">Belongs to the ornithine cyclodeaminase/mu-crystallin family.</text>
</comment>
<name>A0A9W7BCR4_9STRA</name>
<dbReference type="PANTHER" id="PTHR13812">
    <property type="entry name" value="KETIMINE REDUCTASE MU-CRYSTALLIN"/>
    <property type="match status" value="1"/>
</dbReference>
<dbReference type="InterPro" id="IPR036291">
    <property type="entry name" value="NAD(P)-bd_dom_sf"/>
</dbReference>
<dbReference type="GO" id="GO:0005737">
    <property type="term" value="C:cytoplasm"/>
    <property type="evidence" value="ECO:0007669"/>
    <property type="project" value="TreeGrafter"/>
</dbReference>
<keyword evidence="3" id="KW-1185">Reference proteome</keyword>
<gene>
    <name evidence="2" type="ORF">TrST_g12298</name>
</gene>
<organism evidence="2 3">
    <name type="scientific">Triparma strigata</name>
    <dbReference type="NCBI Taxonomy" id="1606541"/>
    <lineage>
        <taxon>Eukaryota</taxon>
        <taxon>Sar</taxon>
        <taxon>Stramenopiles</taxon>
        <taxon>Ochrophyta</taxon>
        <taxon>Bolidophyceae</taxon>
        <taxon>Parmales</taxon>
        <taxon>Triparmaceae</taxon>
        <taxon>Triparma</taxon>
    </lineage>
</organism>
<dbReference type="Gene3D" id="3.30.1780.10">
    <property type="entry name" value="ornithine cyclodeaminase, domain 1"/>
    <property type="match status" value="1"/>
</dbReference>
<evidence type="ECO:0000313" key="2">
    <source>
        <dbReference type="EMBL" id="GMH84174.1"/>
    </source>
</evidence>
<protein>
    <submittedName>
        <fullName evidence="2">Uncharacterized protein</fullName>
    </submittedName>
</protein>
<dbReference type="EMBL" id="BRXY01000290">
    <property type="protein sequence ID" value="GMH84174.1"/>
    <property type="molecule type" value="Genomic_DNA"/>
</dbReference>
<dbReference type="Gene3D" id="3.40.50.720">
    <property type="entry name" value="NAD(P)-binding Rossmann-like Domain"/>
    <property type="match status" value="1"/>
</dbReference>
<dbReference type="AlphaFoldDB" id="A0A9W7BCR4"/>
<dbReference type="Proteomes" id="UP001165085">
    <property type="component" value="Unassembled WGS sequence"/>
</dbReference>
<dbReference type="PANTHER" id="PTHR13812:SF19">
    <property type="entry name" value="KETIMINE REDUCTASE MU-CRYSTALLIN"/>
    <property type="match status" value="1"/>
</dbReference>
<dbReference type="InterPro" id="IPR023401">
    <property type="entry name" value="ODC_N"/>
</dbReference>
<dbReference type="Pfam" id="PF02423">
    <property type="entry name" value="OCD_Mu_crystall"/>
    <property type="match status" value="1"/>
</dbReference>
<evidence type="ECO:0000256" key="1">
    <source>
        <dbReference type="ARBA" id="ARBA00008903"/>
    </source>
</evidence>
<sequence>MIRQITDEEVGATLTPELAIQSQRAAFSLPSEVPSRIILHQLVSDSTLFKPAAVSTPSGKTHVGMKVVSVRPNNPPPLPTVPGTILMLDDVTGIVNAIIGATLLTAIRTAAGSAVATTALRGPSKVTETLAVFGAGMQGVQHARHLLHSYPSIKTVHIINRTLPRAESAIAALKTEYPGPTYVPTLLNDEEKKNVAVSECDVICLCTNSSVPLFPSGLLKPTAHINGVGSYTPTMQELDAVTVGSCEKIVLDSFEAKPVGDIAMAIEAGTLNEADLSHTLSSLLKEDPNVTPPDSGITFFKSVGVASQDIAAAGFLIEALDSA</sequence>
<dbReference type="OrthoDB" id="41492at2759"/>
<evidence type="ECO:0000313" key="3">
    <source>
        <dbReference type="Proteomes" id="UP001165085"/>
    </source>
</evidence>
<proteinExistence type="inferred from homology"/>
<comment type="caution">
    <text evidence="2">The sequence shown here is derived from an EMBL/GenBank/DDBJ whole genome shotgun (WGS) entry which is preliminary data.</text>
</comment>
<dbReference type="PIRSF" id="PIRSF001439">
    <property type="entry name" value="CryM"/>
    <property type="match status" value="1"/>
</dbReference>
<dbReference type="SUPFAM" id="SSF51735">
    <property type="entry name" value="NAD(P)-binding Rossmann-fold domains"/>
    <property type="match status" value="1"/>
</dbReference>